<reference evidence="2" key="2">
    <citation type="submission" date="2020-09" db="EMBL/GenBank/DDBJ databases">
        <authorList>
            <person name="Sun Q."/>
            <person name="Ohkuma M."/>
        </authorList>
    </citation>
    <scope>NUCLEOTIDE SEQUENCE</scope>
    <source>
        <strain evidence="2">JCM 4477</strain>
    </source>
</reference>
<dbReference type="AntiFam" id="ANF00178">
    <property type="entry name" value="Shadow ORF (opposite dhbF)"/>
</dbReference>
<dbReference type="EMBL" id="BNBI01000015">
    <property type="protein sequence ID" value="GHF25988.1"/>
    <property type="molecule type" value="Genomic_DNA"/>
</dbReference>
<gene>
    <name evidence="2" type="ORF">GCM10018772_59700</name>
</gene>
<protein>
    <submittedName>
        <fullName evidence="2">Uncharacterized protein</fullName>
    </submittedName>
</protein>
<feature type="compositionally biased region" description="Basic and acidic residues" evidence="1">
    <location>
        <begin position="117"/>
        <end position="128"/>
    </location>
</feature>
<evidence type="ECO:0000256" key="1">
    <source>
        <dbReference type="SAM" id="MobiDB-lite"/>
    </source>
</evidence>
<feature type="region of interest" description="Disordered" evidence="1">
    <location>
        <begin position="116"/>
        <end position="142"/>
    </location>
</feature>
<accession>A0A919AW49</accession>
<name>A0A919AW49_9ACTN</name>
<evidence type="ECO:0000313" key="3">
    <source>
        <dbReference type="Proteomes" id="UP000630718"/>
    </source>
</evidence>
<evidence type="ECO:0000313" key="2">
    <source>
        <dbReference type="EMBL" id="GHF25988.1"/>
    </source>
</evidence>
<keyword evidence="3" id="KW-1185">Reference proteome</keyword>
<dbReference type="AlphaFoldDB" id="A0A919AW49"/>
<comment type="caution">
    <text evidence="2">The sequence shown here is derived from an EMBL/GenBank/DDBJ whole genome shotgun (WGS) entry which is preliminary data.</text>
</comment>
<proteinExistence type="predicted"/>
<sequence length="142" mass="16505">MPGERAGRVQVFHQPLERHVLVGVRGQVRLPHPLQQLGERRITTDIRTQHQRIDEEPDHALDRGLIAARHRRAERNVRARAHLGQQYRQRGLRHHEHRHAVPPRQLRQTRVHLGIRPHGDRTAPEGRHGRTRVVPGQGEFLG</sequence>
<dbReference type="Proteomes" id="UP000630718">
    <property type="component" value="Unassembled WGS sequence"/>
</dbReference>
<organism evidence="2 3">
    <name type="scientific">Streptomyces fumanus</name>
    <dbReference type="NCBI Taxonomy" id="67302"/>
    <lineage>
        <taxon>Bacteria</taxon>
        <taxon>Bacillati</taxon>
        <taxon>Actinomycetota</taxon>
        <taxon>Actinomycetes</taxon>
        <taxon>Kitasatosporales</taxon>
        <taxon>Streptomycetaceae</taxon>
        <taxon>Streptomyces</taxon>
    </lineage>
</organism>
<reference evidence="2" key="1">
    <citation type="journal article" date="2014" name="Int. J. Syst. Evol. Microbiol.">
        <title>Complete genome sequence of Corynebacterium casei LMG S-19264T (=DSM 44701T), isolated from a smear-ripened cheese.</title>
        <authorList>
            <consortium name="US DOE Joint Genome Institute (JGI-PGF)"/>
            <person name="Walter F."/>
            <person name="Albersmeier A."/>
            <person name="Kalinowski J."/>
            <person name="Ruckert C."/>
        </authorList>
    </citation>
    <scope>NUCLEOTIDE SEQUENCE</scope>
    <source>
        <strain evidence="2">JCM 4477</strain>
    </source>
</reference>